<accession>A0A9J6PRP6</accession>
<evidence type="ECO:0000256" key="1">
    <source>
        <dbReference type="SAM" id="SignalP"/>
    </source>
</evidence>
<proteinExistence type="predicted"/>
<keyword evidence="3" id="KW-1185">Reference proteome</keyword>
<dbReference type="EMBL" id="JAODIM010000043">
    <property type="protein sequence ID" value="MCU5779390.1"/>
    <property type="molecule type" value="Genomic_DNA"/>
</dbReference>
<reference evidence="2" key="1">
    <citation type="submission" date="2022-09" db="EMBL/GenBank/DDBJ databases">
        <title>Winslowiella arboricola sp. nov., isolated from bleeding cankers on broadleaf hosts.</title>
        <authorList>
            <person name="Brady C."/>
            <person name="Kaur S."/>
            <person name="Crampton B."/>
            <person name="Maddock D."/>
            <person name="Arnold D."/>
            <person name="Denman S."/>
        </authorList>
    </citation>
    <scope>NUCLEOTIDE SEQUENCE</scope>
    <source>
        <strain evidence="2">BAC 15a-03b</strain>
    </source>
</reference>
<protein>
    <submittedName>
        <fullName evidence="2">YnjH family protein</fullName>
    </submittedName>
</protein>
<feature type="chain" id="PRO_5039914073" evidence="1">
    <location>
        <begin position="21"/>
        <end position="108"/>
    </location>
</feature>
<comment type="caution">
    <text evidence="2">The sequence shown here is derived from an EMBL/GenBank/DDBJ whole genome shotgun (WGS) entry which is preliminary data.</text>
</comment>
<name>A0A9J6PRP6_9GAMM</name>
<feature type="signal peptide" evidence="1">
    <location>
        <begin position="1"/>
        <end position="20"/>
    </location>
</feature>
<dbReference type="AlphaFoldDB" id="A0A9J6PRP6"/>
<gene>
    <name evidence="2" type="ORF">N5923_18045</name>
</gene>
<dbReference type="InterPro" id="IPR009971">
    <property type="entry name" value="DUF1496"/>
</dbReference>
<dbReference type="Proteomes" id="UP001064262">
    <property type="component" value="Unassembled WGS sequence"/>
</dbReference>
<evidence type="ECO:0000313" key="3">
    <source>
        <dbReference type="Proteomes" id="UP001064262"/>
    </source>
</evidence>
<sequence length="108" mass="11655">MKLSAVVLCAGWLLSSAALAQGQSQEYGSNHSRAGGNTDVVVDLPPEVWTQGSNNQQNQPCARCCTYGNQNYSEGSVIKQEGVLLQCARDKASLGTNNLIWQIIKQSR</sequence>
<dbReference type="Pfam" id="PF07383">
    <property type="entry name" value="DUF1496"/>
    <property type="match status" value="1"/>
</dbReference>
<keyword evidence="1" id="KW-0732">Signal</keyword>
<organism evidence="2 3">
    <name type="scientific">Winslowiella arboricola</name>
    <dbReference type="NCBI Taxonomy" id="2978220"/>
    <lineage>
        <taxon>Bacteria</taxon>
        <taxon>Pseudomonadati</taxon>
        <taxon>Pseudomonadota</taxon>
        <taxon>Gammaproteobacteria</taxon>
        <taxon>Enterobacterales</taxon>
        <taxon>Erwiniaceae</taxon>
        <taxon>Winslowiella</taxon>
    </lineage>
</organism>
<dbReference type="RefSeq" id="WP_267144985.1">
    <property type="nucleotide sequence ID" value="NZ_JAODIL010000082.1"/>
</dbReference>
<evidence type="ECO:0000313" key="2">
    <source>
        <dbReference type="EMBL" id="MCU5779390.1"/>
    </source>
</evidence>